<name>A0A2T0KCH7_9ACTN</name>
<dbReference type="SUPFAM" id="SSF54001">
    <property type="entry name" value="Cysteine proteinases"/>
    <property type="match status" value="1"/>
</dbReference>
<dbReference type="PANTHER" id="PTHR11786">
    <property type="entry name" value="N-HYDROXYARYLAMINE O-ACETYLTRANSFERASE"/>
    <property type="match status" value="1"/>
</dbReference>
<dbReference type="Gene3D" id="3.30.2140.10">
    <property type="entry name" value="Arylamine N-acetyltransferase"/>
    <property type="match status" value="1"/>
</dbReference>
<organism evidence="3 4">
    <name type="scientific">Actinoplanes italicus</name>
    <dbReference type="NCBI Taxonomy" id="113567"/>
    <lineage>
        <taxon>Bacteria</taxon>
        <taxon>Bacillati</taxon>
        <taxon>Actinomycetota</taxon>
        <taxon>Actinomycetes</taxon>
        <taxon>Micromonosporales</taxon>
        <taxon>Micromonosporaceae</taxon>
        <taxon>Actinoplanes</taxon>
    </lineage>
</organism>
<reference evidence="3 4" key="1">
    <citation type="submission" date="2018-03" db="EMBL/GenBank/DDBJ databases">
        <title>Genomic Encyclopedia of Archaeal and Bacterial Type Strains, Phase II (KMG-II): from individual species to whole genera.</title>
        <authorList>
            <person name="Goeker M."/>
        </authorList>
    </citation>
    <scope>NUCLEOTIDE SEQUENCE [LARGE SCALE GENOMIC DNA]</scope>
    <source>
        <strain evidence="3 4">DSM 43146</strain>
    </source>
</reference>
<dbReference type="EMBL" id="PVMZ01000007">
    <property type="protein sequence ID" value="PRX20952.1"/>
    <property type="molecule type" value="Genomic_DNA"/>
</dbReference>
<evidence type="ECO:0000313" key="4">
    <source>
        <dbReference type="Proteomes" id="UP000239415"/>
    </source>
</evidence>
<keyword evidence="4" id="KW-1185">Reference proteome</keyword>
<comment type="similarity">
    <text evidence="1 2">Belongs to the arylamine N-acetyltransferase family.</text>
</comment>
<evidence type="ECO:0000256" key="1">
    <source>
        <dbReference type="ARBA" id="ARBA00006547"/>
    </source>
</evidence>
<sequence>MLGHMDVNAYLDRIGAPRTGPEGVARLRALHRAHLTTVPFENLDIHLGTRISLDTEDLFDKVVRRARGGFCYELNGLFAVLLEELGHSVVRLAARVHGGERLGPPYDHLVLLVDGRWLVDVGFGDHSEYPLDFGSRTDQDDPAGRFLLADTPDGDVDVLRDGKPRYRIETRPRTLDDFVATCWFQQTNPGSHFTVKTVCTLLTDGGRVTLSDRTLIVTTGDSRAETELSDDQALLAAYRDHFGIHLPAGTTFR</sequence>
<dbReference type="InterPro" id="IPR038765">
    <property type="entry name" value="Papain-like_cys_pep_sf"/>
</dbReference>
<comment type="caution">
    <text evidence="3">The sequence shown here is derived from an EMBL/GenBank/DDBJ whole genome shotgun (WGS) entry which is preliminary data.</text>
</comment>
<gene>
    <name evidence="3" type="ORF">CLV67_107229</name>
</gene>
<evidence type="ECO:0000313" key="3">
    <source>
        <dbReference type="EMBL" id="PRX20952.1"/>
    </source>
</evidence>
<evidence type="ECO:0000256" key="2">
    <source>
        <dbReference type="RuleBase" id="RU003452"/>
    </source>
</evidence>
<dbReference type="PANTHER" id="PTHR11786:SF0">
    <property type="entry name" value="ARYLAMINE N-ACETYLTRANSFERASE 4-RELATED"/>
    <property type="match status" value="1"/>
</dbReference>
<proteinExistence type="inferred from homology"/>
<dbReference type="Pfam" id="PF00797">
    <property type="entry name" value="Acetyltransf_2"/>
    <property type="match status" value="1"/>
</dbReference>
<dbReference type="PRINTS" id="PR01543">
    <property type="entry name" value="ANATRNSFRASE"/>
</dbReference>
<dbReference type="GO" id="GO:0016407">
    <property type="term" value="F:acetyltransferase activity"/>
    <property type="evidence" value="ECO:0007669"/>
    <property type="project" value="InterPro"/>
</dbReference>
<dbReference type="Proteomes" id="UP000239415">
    <property type="component" value="Unassembled WGS sequence"/>
</dbReference>
<dbReference type="AlphaFoldDB" id="A0A2T0KCH7"/>
<accession>A0A2T0KCH7</accession>
<keyword evidence="3" id="KW-0808">Transferase</keyword>
<protein>
    <submittedName>
        <fullName evidence="3">N-hydroxyarylamine O-acetyltransferase</fullName>
    </submittedName>
</protein>
<dbReference type="Gene3D" id="2.40.128.150">
    <property type="entry name" value="Cysteine proteinases"/>
    <property type="match status" value="1"/>
</dbReference>
<dbReference type="InterPro" id="IPR001447">
    <property type="entry name" value="Arylamine_N-AcTrfase"/>
</dbReference>